<dbReference type="VEuPathDB" id="MicrosporidiaDB:ECU10_0345"/>
<keyword evidence="2" id="KW-1185">Reference proteome</keyword>
<evidence type="ECO:0000313" key="2">
    <source>
        <dbReference type="Proteomes" id="UP000000819"/>
    </source>
</evidence>
<accession>I7IV49</accession>
<dbReference type="EMBL" id="AL590449">
    <property type="protein sequence ID" value="CCI73986.1"/>
    <property type="molecule type" value="Genomic_DNA"/>
</dbReference>
<dbReference type="AlphaFoldDB" id="I7IV49"/>
<dbReference type="Proteomes" id="UP000000819">
    <property type="component" value="Chromosome X"/>
</dbReference>
<dbReference type="KEGG" id="ecu:ECU10_0345"/>
<protein>
    <submittedName>
        <fullName evidence="1">ECU10_0345 protein</fullName>
    </submittedName>
</protein>
<reference evidence="1 2" key="1">
    <citation type="journal article" date="2001" name="Nature">
        <title>Genome sequence and gene compaction of the eukaryote parasite Encephalitozoon cuniculi.</title>
        <authorList>
            <person name="Katinka M.D."/>
            <person name="Duprat S."/>
            <person name="Cornillot E."/>
            <person name="Metenier G."/>
            <person name="Thomarat F."/>
            <person name="Prensier G."/>
            <person name="Barbe V."/>
            <person name="Peyretaillade E."/>
            <person name="Brottier P."/>
            <person name="Wincker P."/>
            <person name="Delbac F."/>
            <person name="El Alaoui H."/>
            <person name="Peyret P."/>
            <person name="Saurin W."/>
            <person name="Gouy M."/>
            <person name="Weissenbach J."/>
            <person name="Vivares C.P."/>
        </authorList>
    </citation>
    <scope>NUCLEOTIDE SEQUENCE [LARGE SCALE GENOMIC DNA]</scope>
    <source>
        <strain evidence="1 2">GB-M1</strain>
    </source>
</reference>
<dbReference type="RefSeq" id="NP_001402542.1">
    <property type="nucleotide sequence ID" value="NM_001415254.1"/>
</dbReference>
<dbReference type="HOGENOM" id="CLU_192385_0_0_1"/>
<dbReference type="GeneID" id="77136421"/>
<gene>
    <name evidence="1" type="ordered locus">ECU10_0345</name>
</gene>
<organism evidence="1 2">
    <name type="scientific">Encephalitozoon cuniculi (strain GB-M1)</name>
    <name type="common">Microsporidian parasite</name>
    <dbReference type="NCBI Taxonomy" id="284813"/>
    <lineage>
        <taxon>Eukaryota</taxon>
        <taxon>Fungi</taxon>
        <taxon>Fungi incertae sedis</taxon>
        <taxon>Microsporidia</taxon>
        <taxon>Unikaryonidae</taxon>
        <taxon>Encephalitozoon</taxon>
    </lineage>
</organism>
<dbReference type="InParanoid" id="I7IV49"/>
<name>I7IV49_ENCCU</name>
<sequence length="85" mass="9047">MVGLKKLKLSASLINSTISKVGVKCTREAKELLSESMVISAAFLFACIDHFANENTEEEAALACVLKALKIPISSDECCGPISKS</sequence>
<reference evidence="1 2" key="2">
    <citation type="journal article" date="2009" name="BMC Genomics">
        <title>Identification of transcriptional signals in Encephalitozoon cuniculi widespread among Microsporidia phylum: support for accurate structural genome annotation.</title>
        <authorList>
            <person name="Peyretaillade E."/>
            <person name="Goncalves O."/>
            <person name="Terrat S."/>
            <person name="Dugat-Bony E."/>
            <person name="Wincker P."/>
            <person name="Cornman R.S."/>
            <person name="Evans J.D."/>
            <person name="Delbac F."/>
            <person name="Peyret P."/>
        </authorList>
    </citation>
    <scope>NUCLEOTIDE SEQUENCE [LARGE SCALE GENOMIC DNA]</scope>
    <source>
        <strain evidence="1 2">GB-M1</strain>
    </source>
</reference>
<evidence type="ECO:0000313" key="1">
    <source>
        <dbReference type="EMBL" id="CCI73986.1"/>
    </source>
</evidence>
<proteinExistence type="predicted"/>